<dbReference type="Gene3D" id="1.10.10.10">
    <property type="entry name" value="Winged helix-like DNA-binding domain superfamily/Winged helix DNA-binding domain"/>
    <property type="match status" value="1"/>
</dbReference>
<dbReference type="GO" id="GO:0003700">
    <property type="term" value="F:DNA-binding transcription factor activity"/>
    <property type="evidence" value="ECO:0007669"/>
    <property type="project" value="InterPro"/>
</dbReference>
<evidence type="ECO:0000313" key="6">
    <source>
        <dbReference type="EMBL" id="TPQ17295.1"/>
    </source>
</evidence>
<evidence type="ECO:0000256" key="3">
    <source>
        <dbReference type="ARBA" id="ARBA00023125"/>
    </source>
</evidence>
<dbReference type="AlphaFoldDB" id="A0A505D6B4"/>
<dbReference type="CDD" id="cd08414">
    <property type="entry name" value="PBP2_LTTR_aromatics_like"/>
    <property type="match status" value="1"/>
</dbReference>
<dbReference type="SUPFAM" id="SSF46785">
    <property type="entry name" value="Winged helix' DNA-binding domain"/>
    <property type="match status" value="1"/>
</dbReference>
<evidence type="ECO:0000256" key="4">
    <source>
        <dbReference type="ARBA" id="ARBA00023163"/>
    </source>
</evidence>
<dbReference type="FunFam" id="1.10.10.10:FF:000001">
    <property type="entry name" value="LysR family transcriptional regulator"/>
    <property type="match status" value="1"/>
</dbReference>
<keyword evidence="7" id="KW-1185">Reference proteome</keyword>
<keyword evidence="4" id="KW-0804">Transcription</keyword>
<dbReference type="PRINTS" id="PR00039">
    <property type="entry name" value="HTHLYSR"/>
</dbReference>
<dbReference type="GO" id="GO:0032993">
    <property type="term" value="C:protein-DNA complex"/>
    <property type="evidence" value="ECO:0007669"/>
    <property type="project" value="TreeGrafter"/>
</dbReference>
<dbReference type="InterPro" id="IPR036390">
    <property type="entry name" value="WH_DNA-bd_sf"/>
</dbReference>
<sequence length="304" mass="32906">MELRHLVAFVAVAEELHFGRAAKRLHIAQPPLSQQIRQLEKELDVQLFERSTRSVRLTSAGDSFLGPVRQVLEDLDLAVRAAKSAGRGEFGRVSVGFAGASSHSAIPRLARAVRAAHPGIELVMHGQTYSNRALDRVVEGTLDLGFVRLPATQPLVDSRVIYEEELVCALPSDHRLAGQERIDVADLAGEPFVSFPANAGSSLRDAMVEACERAGHYPRVVQEAPDSYTILAMVATGVGVTLTLSSCMHIQQPDLVYRRLRGEPVVLRTALAWRRDNPSAALRSVLEVSEGVLPSPGRAAEGGS</sequence>
<dbReference type="InterPro" id="IPR005119">
    <property type="entry name" value="LysR_subst-bd"/>
</dbReference>
<evidence type="ECO:0000256" key="2">
    <source>
        <dbReference type="ARBA" id="ARBA00023015"/>
    </source>
</evidence>
<comment type="caution">
    <text evidence="6">The sequence shown here is derived from an EMBL/GenBank/DDBJ whole genome shotgun (WGS) entry which is preliminary data.</text>
</comment>
<dbReference type="InterPro" id="IPR036388">
    <property type="entry name" value="WH-like_DNA-bd_sf"/>
</dbReference>
<dbReference type="GO" id="GO:0003677">
    <property type="term" value="F:DNA binding"/>
    <property type="evidence" value="ECO:0007669"/>
    <property type="project" value="UniProtKB-KW"/>
</dbReference>
<evidence type="ECO:0000256" key="1">
    <source>
        <dbReference type="ARBA" id="ARBA00009437"/>
    </source>
</evidence>
<dbReference type="RefSeq" id="WP_119104950.1">
    <property type="nucleotide sequence ID" value="NZ_QXMJ01000296.1"/>
</dbReference>
<protein>
    <submittedName>
        <fullName evidence="6">LysR family transcriptional regulator</fullName>
    </submittedName>
</protein>
<evidence type="ECO:0000259" key="5">
    <source>
        <dbReference type="PROSITE" id="PS50931"/>
    </source>
</evidence>
<dbReference type="Gene3D" id="3.40.190.10">
    <property type="entry name" value="Periplasmic binding protein-like II"/>
    <property type="match status" value="2"/>
</dbReference>
<feature type="domain" description="HTH lysR-type" evidence="5">
    <location>
        <begin position="1"/>
        <end position="58"/>
    </location>
</feature>
<reference evidence="6 7" key="1">
    <citation type="submission" date="2019-06" db="EMBL/GenBank/DDBJ databases">
        <title>Streptomyces sporangiiformans sp. nov., a novel actinomycete isolated from soil in Mount Song.</title>
        <authorList>
            <person name="Han L."/>
        </authorList>
    </citation>
    <scope>NUCLEOTIDE SEQUENCE [LARGE SCALE GENOMIC DNA]</scope>
    <source>
        <strain evidence="6 7">NEAU-SSA 1</strain>
    </source>
</reference>
<gene>
    <name evidence="6" type="ORF">FGD71_037125</name>
</gene>
<proteinExistence type="inferred from homology"/>
<dbReference type="PANTHER" id="PTHR30346:SF0">
    <property type="entry name" value="HCA OPERON TRANSCRIPTIONAL ACTIVATOR HCAR"/>
    <property type="match status" value="1"/>
</dbReference>
<dbReference type="InterPro" id="IPR000847">
    <property type="entry name" value="LysR_HTH_N"/>
</dbReference>
<organism evidence="6 7">
    <name type="scientific">Streptomyces sporangiiformans</name>
    <dbReference type="NCBI Taxonomy" id="2315329"/>
    <lineage>
        <taxon>Bacteria</taxon>
        <taxon>Bacillati</taxon>
        <taxon>Actinomycetota</taxon>
        <taxon>Actinomycetes</taxon>
        <taxon>Kitasatosporales</taxon>
        <taxon>Streptomycetaceae</taxon>
        <taxon>Streptomyces</taxon>
    </lineage>
</organism>
<dbReference type="Proteomes" id="UP000317378">
    <property type="component" value="Unassembled WGS sequence"/>
</dbReference>
<keyword evidence="2" id="KW-0805">Transcription regulation</keyword>
<dbReference type="PANTHER" id="PTHR30346">
    <property type="entry name" value="TRANSCRIPTIONAL DUAL REGULATOR HCAR-RELATED"/>
    <property type="match status" value="1"/>
</dbReference>
<dbReference type="PROSITE" id="PS50931">
    <property type="entry name" value="HTH_LYSR"/>
    <property type="match status" value="1"/>
</dbReference>
<dbReference type="SUPFAM" id="SSF53850">
    <property type="entry name" value="Periplasmic binding protein-like II"/>
    <property type="match status" value="1"/>
</dbReference>
<dbReference type="Pfam" id="PF03466">
    <property type="entry name" value="LysR_substrate"/>
    <property type="match status" value="1"/>
</dbReference>
<dbReference type="Pfam" id="PF00126">
    <property type="entry name" value="HTH_1"/>
    <property type="match status" value="1"/>
</dbReference>
<comment type="similarity">
    <text evidence="1">Belongs to the LysR transcriptional regulatory family.</text>
</comment>
<evidence type="ECO:0000313" key="7">
    <source>
        <dbReference type="Proteomes" id="UP000317378"/>
    </source>
</evidence>
<name>A0A505D6B4_9ACTN</name>
<keyword evidence="3" id="KW-0238">DNA-binding</keyword>
<dbReference type="OrthoDB" id="3176554at2"/>
<accession>A0A505D6B4</accession>
<dbReference type="EMBL" id="VCHX02000296">
    <property type="protein sequence ID" value="TPQ17295.1"/>
    <property type="molecule type" value="Genomic_DNA"/>
</dbReference>